<organism evidence="7 8">
    <name type="scientific">Metapseudomonas furukawaii</name>
    <name type="common">Pseudomonas furukawaii</name>
    <dbReference type="NCBI Taxonomy" id="1149133"/>
    <lineage>
        <taxon>Bacteria</taxon>
        <taxon>Pseudomonadati</taxon>
        <taxon>Pseudomonadota</taxon>
        <taxon>Gammaproteobacteria</taxon>
        <taxon>Pseudomonadales</taxon>
        <taxon>Pseudomonadaceae</taxon>
        <taxon>Metapseudomonas</taxon>
    </lineage>
</organism>
<feature type="transmembrane region" description="Helical" evidence="5">
    <location>
        <begin position="80"/>
        <end position="101"/>
    </location>
</feature>
<dbReference type="SUPFAM" id="SSF161111">
    <property type="entry name" value="Cation efflux protein transmembrane domain-like"/>
    <property type="match status" value="1"/>
</dbReference>
<protein>
    <submittedName>
        <fullName evidence="7">Cobalt-zinc-cadmium resistance protein</fullName>
    </submittedName>
</protein>
<reference evidence="8" key="1">
    <citation type="submission" date="2015-05" db="EMBL/GenBank/DDBJ databases">
        <title>Draft genome sequencing of a biphenyl-degrading bacterium, Pseudomonas balearica KF707 (=NBRC110670).</title>
        <authorList>
            <person name="Kimura N."/>
            <person name="Hirose J."/>
            <person name="Watanabe T."/>
            <person name="Suenaga H."/>
            <person name="Fujihara H."/>
            <person name="Noguchi M."/>
            <person name="Hashimoto M."/>
            <person name="Shimodaira J."/>
            <person name="Tsuchikane K."/>
            <person name="Hosoyama A."/>
            <person name="Yamazoe A."/>
            <person name="Fujita N."/>
            <person name="Furukawa K."/>
        </authorList>
    </citation>
    <scope>NUCLEOTIDE SEQUENCE [LARGE SCALE GENOMIC DNA]</scope>
    <source>
        <strain evidence="8">DSM 10086 / NBRC 110670 / KF707</strain>
    </source>
</reference>
<dbReference type="AlphaFoldDB" id="A0AAD1C550"/>
<evidence type="ECO:0000256" key="2">
    <source>
        <dbReference type="ARBA" id="ARBA00022692"/>
    </source>
</evidence>
<sequence length="166" mass="17365">MFVAELILGVIAESTGLIADSLDMFADAAVYGLALYAVGRSKGLQLKAAHLSGFLQIALALGVLLEVVRRFIFGSEPESLLMMGVGMVALVANVGCLLLIAKHRDGGAHMRASWIFSANDVLANLGVIVAGLLVMLTDSPYPDLVIGFAVGLLVLNGGRRILAMKA</sequence>
<dbReference type="Gene3D" id="1.20.1510.10">
    <property type="entry name" value="Cation efflux protein transmembrane domain"/>
    <property type="match status" value="1"/>
</dbReference>
<evidence type="ECO:0000313" key="7">
    <source>
        <dbReference type="EMBL" id="BAU77222.1"/>
    </source>
</evidence>
<dbReference type="EMBL" id="AP014862">
    <property type="protein sequence ID" value="BAU77222.1"/>
    <property type="molecule type" value="Genomic_DNA"/>
</dbReference>
<reference evidence="7 8" key="2">
    <citation type="journal article" date="2017" name="Int. J. Syst. Evol. Microbiol.">
        <title>Pseudomonas furukawaii sp. nov., a polychlorinated biphenyl-degrading bacterium isolated from biphenyl-contaminated soil in Japan.</title>
        <authorList>
            <person name="Kimura N."/>
            <person name="Watanabe T."/>
            <person name="Suenaga H."/>
            <person name="Fujihara H."/>
            <person name="Futagami T."/>
            <person name="Goto M."/>
            <person name="Hanada S."/>
            <person name="Hirose J."/>
        </authorList>
    </citation>
    <scope>NUCLEOTIDE SEQUENCE [LARGE SCALE GENOMIC DNA]</scope>
    <source>
        <strain evidence="8">DSM 10086 / NBRC 110670 / KF707</strain>
    </source>
</reference>
<dbReference type="Proteomes" id="UP000218554">
    <property type="component" value="Chromosome"/>
</dbReference>
<dbReference type="KEGG" id="pfuw:KF707C_55340"/>
<evidence type="ECO:0000256" key="3">
    <source>
        <dbReference type="ARBA" id="ARBA00022989"/>
    </source>
</evidence>
<comment type="subcellular location">
    <subcellularLocation>
        <location evidence="1">Membrane</location>
        <topology evidence="1">Multi-pass membrane protein</topology>
    </subcellularLocation>
</comment>
<evidence type="ECO:0000256" key="4">
    <source>
        <dbReference type="ARBA" id="ARBA00023136"/>
    </source>
</evidence>
<dbReference type="GO" id="GO:0008324">
    <property type="term" value="F:monoatomic cation transmembrane transporter activity"/>
    <property type="evidence" value="ECO:0007669"/>
    <property type="project" value="InterPro"/>
</dbReference>
<feature type="domain" description="Cation efflux protein transmembrane" evidence="6">
    <location>
        <begin position="1"/>
        <end position="162"/>
    </location>
</feature>
<evidence type="ECO:0000259" key="6">
    <source>
        <dbReference type="Pfam" id="PF01545"/>
    </source>
</evidence>
<proteinExistence type="predicted"/>
<evidence type="ECO:0000313" key="8">
    <source>
        <dbReference type="Proteomes" id="UP000218554"/>
    </source>
</evidence>
<gene>
    <name evidence="7" type="ORF">KF707C_55340</name>
</gene>
<dbReference type="InterPro" id="IPR027469">
    <property type="entry name" value="Cation_efflux_TMD_sf"/>
</dbReference>
<keyword evidence="8" id="KW-1185">Reference proteome</keyword>
<feature type="transmembrane region" description="Helical" evidence="5">
    <location>
        <begin position="141"/>
        <end position="158"/>
    </location>
</feature>
<keyword evidence="4 5" id="KW-0472">Membrane</keyword>
<keyword evidence="2 5" id="KW-0812">Transmembrane</keyword>
<evidence type="ECO:0000256" key="1">
    <source>
        <dbReference type="ARBA" id="ARBA00004141"/>
    </source>
</evidence>
<dbReference type="GO" id="GO:0006829">
    <property type="term" value="P:zinc ion transport"/>
    <property type="evidence" value="ECO:0007669"/>
    <property type="project" value="UniProtKB-KW"/>
</dbReference>
<dbReference type="InterPro" id="IPR058533">
    <property type="entry name" value="Cation_efflux_TM"/>
</dbReference>
<dbReference type="GO" id="GO:0016020">
    <property type="term" value="C:membrane"/>
    <property type="evidence" value="ECO:0007669"/>
    <property type="project" value="UniProtKB-SubCell"/>
</dbReference>
<evidence type="ECO:0000256" key="5">
    <source>
        <dbReference type="SAM" id="Phobius"/>
    </source>
</evidence>
<dbReference type="Pfam" id="PF01545">
    <property type="entry name" value="Cation_efflux"/>
    <property type="match status" value="1"/>
</dbReference>
<feature type="transmembrane region" description="Helical" evidence="5">
    <location>
        <begin position="113"/>
        <end position="135"/>
    </location>
</feature>
<accession>A0AAD1C550</accession>
<keyword evidence="3 5" id="KW-1133">Transmembrane helix</keyword>
<name>A0AAD1C550_METFU</name>